<dbReference type="GO" id="GO:0003725">
    <property type="term" value="F:double-stranded RNA binding"/>
    <property type="evidence" value="ECO:0007669"/>
    <property type="project" value="TreeGrafter"/>
</dbReference>
<keyword evidence="3" id="KW-1185">Reference proteome</keyword>
<name>A0A8H7BRC3_9FUNG</name>
<dbReference type="OrthoDB" id="10268011at2759"/>
<dbReference type="SMART" id="SM00552">
    <property type="entry name" value="ADEAMc"/>
    <property type="match status" value="1"/>
</dbReference>
<proteinExistence type="predicted"/>
<dbReference type="PROSITE" id="PS50141">
    <property type="entry name" value="A_DEAMIN_EDITASE"/>
    <property type="match status" value="1"/>
</dbReference>
<evidence type="ECO:0000313" key="3">
    <source>
        <dbReference type="Proteomes" id="UP000605846"/>
    </source>
</evidence>
<dbReference type="GO" id="GO:0005730">
    <property type="term" value="C:nucleolus"/>
    <property type="evidence" value="ECO:0007669"/>
    <property type="project" value="TreeGrafter"/>
</dbReference>
<organism evidence="2 3">
    <name type="scientific">Apophysomyces ossiformis</name>
    <dbReference type="NCBI Taxonomy" id="679940"/>
    <lineage>
        <taxon>Eukaryota</taxon>
        <taxon>Fungi</taxon>
        <taxon>Fungi incertae sedis</taxon>
        <taxon>Mucoromycota</taxon>
        <taxon>Mucoromycotina</taxon>
        <taxon>Mucoromycetes</taxon>
        <taxon>Mucorales</taxon>
        <taxon>Mucorineae</taxon>
        <taxon>Mucoraceae</taxon>
        <taxon>Apophysomyces</taxon>
    </lineage>
</organism>
<evidence type="ECO:0000313" key="2">
    <source>
        <dbReference type="EMBL" id="KAF7725107.1"/>
    </source>
</evidence>
<reference evidence="2" key="1">
    <citation type="submission" date="2020-01" db="EMBL/GenBank/DDBJ databases">
        <title>Genome Sequencing of Three Apophysomyces-Like Fungal Strains Confirms a Novel Fungal Genus in the Mucoromycota with divergent Burkholderia-like Endosymbiotic Bacteria.</title>
        <authorList>
            <person name="Stajich J.E."/>
            <person name="Macias A.M."/>
            <person name="Carter-House D."/>
            <person name="Lovett B."/>
            <person name="Kasson L.R."/>
            <person name="Berry K."/>
            <person name="Grigoriev I."/>
            <person name="Chang Y."/>
            <person name="Spatafora J."/>
            <person name="Kasson M.T."/>
        </authorList>
    </citation>
    <scope>NUCLEOTIDE SEQUENCE</scope>
    <source>
        <strain evidence="2">NRRL A-21654</strain>
    </source>
</reference>
<comment type="caution">
    <text evidence="2">The sequence shown here is derived from an EMBL/GenBank/DDBJ whole genome shotgun (WGS) entry which is preliminary data.</text>
</comment>
<sequence>MSTMSPWEVIPDFANKIASASLEQYYKLSKQGKPLVHAAKAEWTVLACILKVHMRSEDDYSIQVISLGTGLKCLPYSKLCRTGELVNDSHAEVIARRGFIKYALEQAQKASHGDPTDFRMVAGRLKLRPDDTFHMYISGDASMSALAASQSSESLESFQSGARKRKVDFDQENEVLTKHFYMNKKRKTNEVTFKRGRYGFNDLGILRTKPGRLDSEPSLCMSCSDKLARWNVLGLQSALLSHIFDPIYLDSIIVGELFDQTSIERALYGRLHLLKDLPMPYSVHQPRIFFTDITFEASKTHLESSGHYASVISSGTAISWVAGMPKSEVIVHGKKQGAAKGKPTNPKTRQVILYLAEMTI</sequence>
<dbReference type="GO" id="GO:0006382">
    <property type="term" value="P:adenosine to inosine editing"/>
    <property type="evidence" value="ECO:0007669"/>
    <property type="project" value="TreeGrafter"/>
</dbReference>
<dbReference type="EMBL" id="JABAYA010000104">
    <property type="protein sequence ID" value="KAF7725107.1"/>
    <property type="molecule type" value="Genomic_DNA"/>
</dbReference>
<dbReference type="GO" id="GO:0005737">
    <property type="term" value="C:cytoplasm"/>
    <property type="evidence" value="ECO:0007669"/>
    <property type="project" value="TreeGrafter"/>
</dbReference>
<protein>
    <recommendedName>
        <fullName evidence="1">A to I editase domain-containing protein</fullName>
    </recommendedName>
</protein>
<evidence type="ECO:0000259" key="1">
    <source>
        <dbReference type="PROSITE" id="PS50141"/>
    </source>
</evidence>
<dbReference type="GO" id="GO:0006396">
    <property type="term" value="P:RNA processing"/>
    <property type="evidence" value="ECO:0007669"/>
    <property type="project" value="InterPro"/>
</dbReference>
<gene>
    <name evidence="2" type="ORF">EC973_000433</name>
</gene>
<dbReference type="Proteomes" id="UP000605846">
    <property type="component" value="Unassembled WGS sequence"/>
</dbReference>
<dbReference type="GO" id="GO:0003726">
    <property type="term" value="F:double-stranded RNA adenosine deaminase activity"/>
    <property type="evidence" value="ECO:0007669"/>
    <property type="project" value="TreeGrafter"/>
</dbReference>
<dbReference type="Pfam" id="PF02137">
    <property type="entry name" value="A_deamin"/>
    <property type="match status" value="1"/>
</dbReference>
<accession>A0A8H7BRC3</accession>
<dbReference type="PANTHER" id="PTHR10910:SF62">
    <property type="entry name" value="AT07585P-RELATED"/>
    <property type="match status" value="1"/>
</dbReference>
<dbReference type="PANTHER" id="PTHR10910">
    <property type="entry name" value="EUKARYOTE SPECIFIC DSRNA BINDING PROTEIN"/>
    <property type="match status" value="1"/>
</dbReference>
<feature type="domain" description="A to I editase" evidence="1">
    <location>
        <begin position="66"/>
        <end position="330"/>
    </location>
</feature>
<dbReference type="AlphaFoldDB" id="A0A8H7BRC3"/>
<dbReference type="InterPro" id="IPR002466">
    <property type="entry name" value="A_deamin"/>
</dbReference>
<dbReference type="GO" id="GO:0008251">
    <property type="term" value="F:tRNA-specific adenosine deaminase activity"/>
    <property type="evidence" value="ECO:0007669"/>
    <property type="project" value="TreeGrafter"/>
</dbReference>